<dbReference type="InterPro" id="IPR011335">
    <property type="entry name" value="Restrct_endonuc-II-like"/>
</dbReference>
<dbReference type="InterPro" id="IPR011604">
    <property type="entry name" value="PDDEXK-like_dom_sf"/>
</dbReference>
<proteinExistence type="predicted"/>
<keyword evidence="2" id="KW-0255">Endonuclease</keyword>
<dbReference type="Proteomes" id="UP001164746">
    <property type="component" value="Chromosome 2"/>
</dbReference>
<dbReference type="InterPro" id="IPR034720">
    <property type="entry name" value="Viral_alk_exo"/>
</dbReference>
<keyword evidence="6" id="KW-1185">Reference proteome</keyword>
<organism evidence="5 6">
    <name type="scientific">Mya arenaria</name>
    <name type="common">Soft-shell clam</name>
    <dbReference type="NCBI Taxonomy" id="6604"/>
    <lineage>
        <taxon>Eukaryota</taxon>
        <taxon>Metazoa</taxon>
        <taxon>Spiralia</taxon>
        <taxon>Lophotrochozoa</taxon>
        <taxon>Mollusca</taxon>
        <taxon>Bivalvia</taxon>
        <taxon>Autobranchia</taxon>
        <taxon>Heteroconchia</taxon>
        <taxon>Euheterodonta</taxon>
        <taxon>Imparidentia</taxon>
        <taxon>Neoheterodontei</taxon>
        <taxon>Myida</taxon>
        <taxon>Myoidea</taxon>
        <taxon>Myidae</taxon>
        <taxon>Mya</taxon>
    </lineage>
</organism>
<name>A0ABY7DKT7_MYAAR</name>
<dbReference type="PANTHER" id="PTHR47526:SF3">
    <property type="entry name" value="PHD-TYPE DOMAIN-CONTAINING PROTEIN"/>
    <property type="match status" value="1"/>
</dbReference>
<feature type="non-terminal residue" evidence="5">
    <location>
        <position position="198"/>
    </location>
</feature>
<evidence type="ECO:0000256" key="1">
    <source>
        <dbReference type="ARBA" id="ARBA00022722"/>
    </source>
</evidence>
<sequence>RHSRASCKCSPDKDLRTVTQESVYWLLPTSLKGVSYYKVRNIDFSAAKTLKNTFFQIYLQQVGNPLYCQFGRNIQMHMYQRLWLQKLLKRCNDINIEVSEEEVSNVEKATKKQSEENLWYDFRAGRITASKIENACHTDPNKFSNLATRWGLSKETVARSTLLNILIGAHENVELEDSGLCISTDCPHVAASPDGIIT</sequence>
<protein>
    <submittedName>
        <fullName evidence="5">Uncharacterized protein</fullName>
    </submittedName>
</protein>
<keyword evidence="1" id="KW-0540">Nuclease</keyword>
<keyword evidence="3" id="KW-0378">Hydrolase</keyword>
<accession>A0ABY7DKT7</accession>
<keyword evidence="4" id="KW-0269">Exonuclease</keyword>
<dbReference type="SUPFAM" id="SSF52980">
    <property type="entry name" value="Restriction endonuclease-like"/>
    <property type="match status" value="1"/>
</dbReference>
<evidence type="ECO:0000256" key="4">
    <source>
        <dbReference type="ARBA" id="ARBA00022839"/>
    </source>
</evidence>
<dbReference type="EMBL" id="CP111013">
    <property type="protein sequence ID" value="WAQ97099.1"/>
    <property type="molecule type" value="Genomic_DNA"/>
</dbReference>
<dbReference type="Gene3D" id="3.90.320.10">
    <property type="match status" value="1"/>
</dbReference>
<gene>
    <name evidence="5" type="ORF">MAR_029789</name>
</gene>
<evidence type="ECO:0000313" key="5">
    <source>
        <dbReference type="EMBL" id="WAQ97099.1"/>
    </source>
</evidence>
<evidence type="ECO:0000313" key="6">
    <source>
        <dbReference type="Proteomes" id="UP001164746"/>
    </source>
</evidence>
<evidence type="ECO:0000256" key="3">
    <source>
        <dbReference type="ARBA" id="ARBA00022801"/>
    </source>
</evidence>
<dbReference type="Pfam" id="PF01771">
    <property type="entry name" value="Viral_alk_exo"/>
    <property type="match status" value="1"/>
</dbReference>
<dbReference type="PANTHER" id="PTHR47526">
    <property type="entry name" value="ATP-DEPENDENT DNA HELICASE"/>
    <property type="match status" value="1"/>
</dbReference>
<evidence type="ECO:0000256" key="2">
    <source>
        <dbReference type="ARBA" id="ARBA00022759"/>
    </source>
</evidence>
<reference evidence="5" key="1">
    <citation type="submission" date="2022-11" db="EMBL/GenBank/DDBJ databases">
        <title>Centuries of genome instability and evolution in soft-shell clam transmissible cancer (bioRxiv).</title>
        <authorList>
            <person name="Hart S.F.M."/>
            <person name="Yonemitsu M.A."/>
            <person name="Giersch R.M."/>
            <person name="Beal B.F."/>
            <person name="Arriagada G."/>
            <person name="Davis B.W."/>
            <person name="Ostrander E.A."/>
            <person name="Goff S.P."/>
            <person name="Metzger M.J."/>
        </authorList>
    </citation>
    <scope>NUCLEOTIDE SEQUENCE</scope>
    <source>
        <strain evidence="5">MELC-2E11</strain>
        <tissue evidence="5">Siphon/mantle</tissue>
    </source>
</reference>
<feature type="non-terminal residue" evidence="5">
    <location>
        <position position="1"/>
    </location>
</feature>